<dbReference type="GO" id="GO:0008380">
    <property type="term" value="P:RNA splicing"/>
    <property type="evidence" value="ECO:0007669"/>
    <property type="project" value="UniProtKB-KW"/>
</dbReference>
<evidence type="ECO:0000313" key="13">
    <source>
        <dbReference type="Proteomes" id="UP000515129"/>
    </source>
</evidence>
<keyword evidence="13" id="KW-1185">Reference proteome</keyword>
<dbReference type="PANTHER" id="PTHR39267:SF1">
    <property type="entry name" value="SURVIVAL MOTOR NEURON PROTEIN"/>
    <property type="match status" value="1"/>
</dbReference>
<keyword evidence="7" id="KW-0507">mRNA processing</keyword>
<dbReference type="GO" id="GO:0097504">
    <property type="term" value="C:Gemini of Cajal bodies"/>
    <property type="evidence" value="ECO:0007669"/>
    <property type="project" value="UniProtKB-SubCell"/>
</dbReference>
<feature type="region of interest" description="Disordered" evidence="11">
    <location>
        <begin position="28"/>
        <end position="58"/>
    </location>
</feature>
<keyword evidence="9" id="KW-0539">Nucleus</keyword>
<evidence type="ECO:0000256" key="1">
    <source>
        <dbReference type="ARBA" id="ARBA00004216"/>
    </source>
</evidence>
<name>A0A6P6K7R5_CARAU</name>
<feature type="compositionally biased region" description="Basic residues" evidence="11">
    <location>
        <begin position="42"/>
        <end position="56"/>
    </location>
</feature>
<evidence type="ECO:0000256" key="7">
    <source>
        <dbReference type="ARBA" id="ARBA00022664"/>
    </source>
</evidence>
<accession>A0A6P6K7R5</accession>
<evidence type="ECO:0000256" key="6">
    <source>
        <dbReference type="ARBA" id="ARBA00022490"/>
    </source>
</evidence>
<evidence type="ECO:0000256" key="11">
    <source>
        <dbReference type="SAM" id="MobiDB-lite"/>
    </source>
</evidence>
<evidence type="ECO:0000256" key="5">
    <source>
        <dbReference type="ARBA" id="ARBA00005371"/>
    </source>
</evidence>
<dbReference type="Gene3D" id="2.30.30.140">
    <property type="match status" value="1"/>
</dbReference>
<dbReference type="CDD" id="cd22852">
    <property type="entry name" value="SMN_C"/>
    <property type="match status" value="1"/>
</dbReference>
<gene>
    <name evidence="14" type="primary">LOC113049192</name>
</gene>
<feature type="compositionally biased region" description="Pro residues" evidence="11">
    <location>
        <begin position="198"/>
        <end position="217"/>
    </location>
</feature>
<dbReference type="GO" id="GO:0015030">
    <property type="term" value="C:Cajal body"/>
    <property type="evidence" value="ECO:0007669"/>
    <property type="project" value="UniProtKB-SubCell"/>
</dbReference>
<protein>
    <submittedName>
        <fullName evidence="14">Survival motor neuron protein 1-like isoform X2</fullName>
    </submittedName>
</protein>
<evidence type="ECO:0000256" key="2">
    <source>
        <dbReference type="ARBA" id="ARBA00004408"/>
    </source>
</evidence>
<dbReference type="PANTHER" id="PTHR39267">
    <property type="entry name" value="SURVIVAL MOTOR NEURON-LIKE PROTEIN 1"/>
    <property type="match status" value="1"/>
</dbReference>
<dbReference type="RefSeq" id="XP_026067117.1">
    <property type="nucleotide sequence ID" value="XM_026211332.1"/>
</dbReference>
<dbReference type="GO" id="GO:0003723">
    <property type="term" value="F:RNA binding"/>
    <property type="evidence" value="ECO:0007669"/>
    <property type="project" value="InterPro"/>
</dbReference>
<feature type="domain" description="Tudor" evidence="12">
    <location>
        <begin position="63"/>
        <end position="123"/>
    </location>
</feature>
<dbReference type="GO" id="GO:0006397">
    <property type="term" value="P:mRNA processing"/>
    <property type="evidence" value="ECO:0007669"/>
    <property type="project" value="UniProtKB-KW"/>
</dbReference>
<dbReference type="SUPFAM" id="SSF63748">
    <property type="entry name" value="Tudor/PWWP/MBT"/>
    <property type="match status" value="1"/>
</dbReference>
<dbReference type="InterPro" id="IPR047298">
    <property type="entry name" value="Tudor_SMN_eumet"/>
</dbReference>
<reference evidence="14" key="1">
    <citation type="submission" date="2025-08" db="UniProtKB">
        <authorList>
            <consortium name="RefSeq"/>
        </authorList>
    </citation>
    <scope>IDENTIFICATION</scope>
    <source>
        <strain evidence="14">Wakin</strain>
        <tissue evidence="14">Muscle</tissue>
    </source>
</reference>
<sequence length="258" mass="28762">MVQRKSYFVVGRINNLCSFFTHKNALKGEGNVTPHKKENPGKKRKNNKKSKSRKRCNAAPDKEWQVGDSCYAFWSEDGSLYAATISSIDQEKGTCVVFYTDYGNEEEQNLCDLLTEASDLDEDTQKTADVRETESSTEESDRSFTPQQSGHQKHKPKDRSPMGPPSWVPGFPPGPPPGPHFQKMDGRRSEGPGAFFPGWPPMIPPGPPMIPPPPPMSPDSLEDDEALGSMLISWYMSGYHTGYYLGLKQGRREAAANF</sequence>
<evidence type="ECO:0000256" key="4">
    <source>
        <dbReference type="ARBA" id="ARBA00004484"/>
    </source>
</evidence>
<comment type="similarity">
    <text evidence="5">Belongs to the SMN family.</text>
</comment>
<evidence type="ECO:0000256" key="9">
    <source>
        <dbReference type="ARBA" id="ARBA00023242"/>
    </source>
</evidence>
<evidence type="ECO:0000256" key="8">
    <source>
        <dbReference type="ARBA" id="ARBA00023187"/>
    </source>
</evidence>
<dbReference type="AlphaFoldDB" id="A0A6P6K7R5"/>
<dbReference type="Proteomes" id="UP000515129">
    <property type="component" value="Chromosome 30"/>
</dbReference>
<organism evidence="13 14">
    <name type="scientific">Carassius auratus</name>
    <name type="common">Goldfish</name>
    <dbReference type="NCBI Taxonomy" id="7957"/>
    <lineage>
        <taxon>Eukaryota</taxon>
        <taxon>Metazoa</taxon>
        <taxon>Chordata</taxon>
        <taxon>Craniata</taxon>
        <taxon>Vertebrata</taxon>
        <taxon>Euteleostomi</taxon>
        <taxon>Actinopterygii</taxon>
        <taxon>Neopterygii</taxon>
        <taxon>Teleostei</taxon>
        <taxon>Ostariophysi</taxon>
        <taxon>Cypriniformes</taxon>
        <taxon>Cyprinidae</taxon>
        <taxon>Cyprininae</taxon>
        <taxon>Carassius</taxon>
    </lineage>
</organism>
<dbReference type="Pfam" id="PF06003">
    <property type="entry name" value="SMN_Tudor"/>
    <property type="match status" value="1"/>
</dbReference>
<dbReference type="GO" id="GO:0043204">
    <property type="term" value="C:perikaryon"/>
    <property type="evidence" value="ECO:0007669"/>
    <property type="project" value="UniProtKB-SubCell"/>
</dbReference>
<dbReference type="InterPro" id="IPR040424">
    <property type="entry name" value="Smn1"/>
</dbReference>
<dbReference type="InterPro" id="IPR010304">
    <property type="entry name" value="SMN_Tudor"/>
</dbReference>
<dbReference type="GeneID" id="113049192"/>
<feature type="compositionally biased region" description="Pro residues" evidence="11">
    <location>
        <begin position="162"/>
        <end position="179"/>
    </location>
</feature>
<dbReference type="InterPro" id="IPR002999">
    <property type="entry name" value="Tudor"/>
</dbReference>
<comment type="subcellular location">
    <subcellularLocation>
        <location evidence="1">Cytoplasm</location>
        <location evidence="1">Myofibril</location>
        <location evidence="1">Sarcomere</location>
        <location evidence="1">Z line</location>
    </subcellularLocation>
    <subcellularLocation>
        <location evidence="3">Cytoplasmic granule</location>
    </subcellularLocation>
    <subcellularLocation>
        <location evidence="2">Nucleus</location>
        <location evidence="2">Cajal body</location>
    </subcellularLocation>
    <subcellularLocation>
        <location evidence="10">Nucleus</location>
        <location evidence="10">Gem</location>
    </subcellularLocation>
    <subcellularLocation>
        <location evidence="4">Perikaryon</location>
    </subcellularLocation>
</comment>
<evidence type="ECO:0000256" key="10">
    <source>
        <dbReference type="ARBA" id="ARBA00034695"/>
    </source>
</evidence>
<dbReference type="PROSITE" id="PS50304">
    <property type="entry name" value="TUDOR"/>
    <property type="match status" value="1"/>
</dbReference>
<proteinExistence type="inferred from homology"/>
<evidence type="ECO:0000313" key="14">
    <source>
        <dbReference type="RefSeq" id="XP_026067117.1"/>
    </source>
</evidence>
<dbReference type="SMART" id="SM00333">
    <property type="entry name" value="TUDOR"/>
    <property type="match status" value="1"/>
</dbReference>
<keyword evidence="8" id="KW-0508">mRNA splicing</keyword>
<dbReference type="Gene3D" id="3.40.190.10">
    <property type="entry name" value="Periplasmic binding protein-like II"/>
    <property type="match status" value="1"/>
</dbReference>
<feature type="compositionally biased region" description="Basic and acidic residues" evidence="11">
    <location>
        <begin position="123"/>
        <end position="142"/>
    </location>
</feature>
<dbReference type="GO" id="GO:0030018">
    <property type="term" value="C:Z disc"/>
    <property type="evidence" value="ECO:0007669"/>
    <property type="project" value="UniProtKB-SubCell"/>
</dbReference>
<evidence type="ECO:0000259" key="12">
    <source>
        <dbReference type="PROSITE" id="PS50304"/>
    </source>
</evidence>
<dbReference type="CDD" id="cd20398">
    <property type="entry name" value="Tudor_SMN"/>
    <property type="match status" value="1"/>
</dbReference>
<dbReference type="Pfam" id="PF20635">
    <property type="entry name" value="SMN_YG-box"/>
    <property type="match status" value="1"/>
</dbReference>
<evidence type="ECO:0000256" key="3">
    <source>
        <dbReference type="ARBA" id="ARBA00004463"/>
    </source>
</evidence>
<dbReference type="FunFam" id="2.30.30.140:FF:000038">
    <property type="entry name" value="Survival of motor neuron-related-splicing factor 30"/>
    <property type="match status" value="1"/>
</dbReference>
<feature type="region of interest" description="Disordered" evidence="11">
    <location>
        <begin position="120"/>
        <end position="223"/>
    </location>
</feature>
<dbReference type="InterPro" id="IPR047313">
    <property type="entry name" value="SMN_C"/>
</dbReference>
<keyword evidence="6" id="KW-0963">Cytoplasm</keyword>